<evidence type="ECO:0000256" key="5">
    <source>
        <dbReference type="SAM" id="Phobius"/>
    </source>
</evidence>
<keyword evidence="2 5" id="KW-0812">Transmembrane</keyword>
<keyword evidence="3 5" id="KW-1133">Transmembrane helix</keyword>
<sequence>MTLLGSTQRVKTLALAIVIAGTFQAFYGVPQALSGSDTSWILGMPNSRIATGGFVYKNHFGNFLAPCLCIGIGLLIASLTIVGVLGLLGLLIMRHKSRSLTVLLASLLVIDLMIVSSCFGLEKVKTQLEETALTQETRDEVVQYGQELIRQHPLAGTGNGTFYSSYQSVNGPDVTGYYDFAHNDYLQFALEFGLPMTLLLGVLVLWSLWHALVALRTRRNSLLQGMGFAAAMAILAELIMLLTDFHLQAPATTV</sequence>
<dbReference type="InterPro" id="IPR051533">
    <property type="entry name" value="WaaL-like"/>
</dbReference>
<dbReference type="EMBL" id="BSYJ01000002">
    <property type="protein sequence ID" value="GMG86568.1"/>
    <property type="molecule type" value="Genomic_DNA"/>
</dbReference>
<dbReference type="Pfam" id="PF04932">
    <property type="entry name" value="Wzy_C"/>
    <property type="match status" value="1"/>
</dbReference>
<evidence type="ECO:0000259" key="6">
    <source>
        <dbReference type="Pfam" id="PF04932"/>
    </source>
</evidence>
<evidence type="ECO:0000256" key="1">
    <source>
        <dbReference type="ARBA" id="ARBA00004141"/>
    </source>
</evidence>
<gene>
    <name evidence="7" type="ORF">MNKW57_08890</name>
</gene>
<feature type="transmembrane region" description="Helical" evidence="5">
    <location>
        <begin position="100"/>
        <end position="122"/>
    </location>
</feature>
<accession>A0ABQ6LWT0</accession>
<reference evidence="7 8" key="1">
    <citation type="submission" date="2023-04" db="EMBL/GenBank/DDBJ databases">
        <title>Marinobulbifer ophiurae gen. nov., sp. Nov., isolate from tissue of brittle star Ophioplocus japonicus.</title>
        <authorList>
            <person name="Kawano K."/>
            <person name="Sawayama S."/>
            <person name="Nakagawa S."/>
        </authorList>
    </citation>
    <scope>NUCLEOTIDE SEQUENCE [LARGE SCALE GENOMIC DNA]</scope>
    <source>
        <strain evidence="7 8">NKW57</strain>
    </source>
</reference>
<name>A0ABQ6LWT0_9GAMM</name>
<keyword evidence="8" id="KW-1185">Reference proteome</keyword>
<comment type="caution">
    <text evidence="7">The sequence shown here is derived from an EMBL/GenBank/DDBJ whole genome shotgun (WGS) entry which is preliminary data.</text>
</comment>
<feature type="transmembrane region" description="Helical" evidence="5">
    <location>
        <begin position="63"/>
        <end position="93"/>
    </location>
</feature>
<dbReference type="PANTHER" id="PTHR37422:SF13">
    <property type="entry name" value="LIPOPOLYSACCHARIDE BIOSYNTHESIS PROTEIN PA4999-RELATED"/>
    <property type="match status" value="1"/>
</dbReference>
<feature type="transmembrane region" description="Helical" evidence="5">
    <location>
        <begin position="222"/>
        <end position="242"/>
    </location>
</feature>
<protein>
    <recommendedName>
        <fullName evidence="6">O-antigen ligase-related domain-containing protein</fullName>
    </recommendedName>
</protein>
<feature type="transmembrane region" description="Helical" evidence="5">
    <location>
        <begin position="12"/>
        <end position="29"/>
    </location>
</feature>
<dbReference type="Proteomes" id="UP001224392">
    <property type="component" value="Unassembled WGS sequence"/>
</dbReference>
<evidence type="ECO:0000256" key="2">
    <source>
        <dbReference type="ARBA" id="ARBA00022692"/>
    </source>
</evidence>
<feature type="transmembrane region" description="Helical" evidence="5">
    <location>
        <begin position="192"/>
        <end position="215"/>
    </location>
</feature>
<evidence type="ECO:0000313" key="8">
    <source>
        <dbReference type="Proteomes" id="UP001224392"/>
    </source>
</evidence>
<evidence type="ECO:0000256" key="3">
    <source>
        <dbReference type="ARBA" id="ARBA00022989"/>
    </source>
</evidence>
<dbReference type="InterPro" id="IPR007016">
    <property type="entry name" value="O-antigen_ligase-rel_domated"/>
</dbReference>
<evidence type="ECO:0000256" key="4">
    <source>
        <dbReference type="ARBA" id="ARBA00023136"/>
    </source>
</evidence>
<proteinExistence type="predicted"/>
<feature type="domain" description="O-antigen ligase-related" evidence="6">
    <location>
        <begin position="76"/>
        <end position="200"/>
    </location>
</feature>
<evidence type="ECO:0000313" key="7">
    <source>
        <dbReference type="EMBL" id="GMG86568.1"/>
    </source>
</evidence>
<organism evidence="7 8">
    <name type="scientific">Biformimicrobium ophioploci</name>
    <dbReference type="NCBI Taxonomy" id="3036711"/>
    <lineage>
        <taxon>Bacteria</taxon>
        <taxon>Pseudomonadati</taxon>
        <taxon>Pseudomonadota</taxon>
        <taxon>Gammaproteobacteria</taxon>
        <taxon>Cellvibrionales</taxon>
        <taxon>Microbulbiferaceae</taxon>
        <taxon>Biformimicrobium</taxon>
    </lineage>
</organism>
<comment type="subcellular location">
    <subcellularLocation>
        <location evidence="1">Membrane</location>
        <topology evidence="1">Multi-pass membrane protein</topology>
    </subcellularLocation>
</comment>
<keyword evidence="4 5" id="KW-0472">Membrane</keyword>
<dbReference type="PANTHER" id="PTHR37422">
    <property type="entry name" value="TEICHURONIC ACID BIOSYNTHESIS PROTEIN TUAE"/>
    <property type="match status" value="1"/>
</dbReference>